<reference evidence="3" key="1">
    <citation type="submission" date="2025-08" db="UniProtKB">
        <authorList>
            <consortium name="RefSeq"/>
        </authorList>
    </citation>
    <scope>IDENTIFICATION</scope>
    <source>
        <tissue evidence="3">Muscle</tissue>
    </source>
</reference>
<evidence type="ECO:0000259" key="2">
    <source>
        <dbReference type="Pfam" id="PF22824"/>
    </source>
</evidence>
<accession>A0A9Q9XI07</accession>
<protein>
    <submittedName>
        <fullName evidence="3">Uncharacterized protein LOC122140915</fullName>
    </submittedName>
</protein>
<organism evidence="3">
    <name type="scientific">Cyprinus carpio</name>
    <name type="common">Common carp</name>
    <dbReference type="NCBI Taxonomy" id="7962"/>
    <lineage>
        <taxon>Eukaryota</taxon>
        <taxon>Metazoa</taxon>
        <taxon>Chordata</taxon>
        <taxon>Craniata</taxon>
        <taxon>Vertebrata</taxon>
        <taxon>Euteleostomi</taxon>
        <taxon>Actinopterygii</taxon>
        <taxon>Neopterygii</taxon>
        <taxon>Teleostei</taxon>
        <taxon>Ostariophysi</taxon>
        <taxon>Cypriniformes</taxon>
        <taxon>Cyprinidae</taxon>
        <taxon>Cyprininae</taxon>
        <taxon>Cyprinus</taxon>
    </lineage>
</organism>
<dbReference type="OrthoDB" id="7312725at2759"/>
<dbReference type="RefSeq" id="XP_042602193.1">
    <property type="nucleotide sequence ID" value="XM_042746259.1"/>
</dbReference>
<dbReference type="PANTHER" id="PTHR47577:SF2">
    <property type="entry name" value="THAP DOMAIN CONTAINING 9"/>
    <property type="match status" value="1"/>
</dbReference>
<dbReference type="InterPro" id="IPR055035">
    <property type="entry name" value="THAP9_C"/>
</dbReference>
<dbReference type="Pfam" id="PF21789">
    <property type="entry name" value="TNP-like_RNaseH_C"/>
    <property type="match status" value="1"/>
</dbReference>
<dbReference type="AlphaFoldDB" id="A0A9Q9XI07"/>
<feature type="domain" description="DNA transposase THAP9 C-terminal" evidence="2">
    <location>
        <begin position="123"/>
        <end position="199"/>
    </location>
</feature>
<sequence length="291" mass="32213">MDTLLMMIPDLLQVQRYVCKYRFSQDHLELLFNSVRASGGWNNNPTAGQFQGIFRLLMVRCGVSPSGSGNVAAQDETVSLSAPDMHSALMAEEELLSPFANISAVICDYSYMATRFGGLVDNALVYISGFVVRKILKKLSCEVCRAILVTAAVPSSFDQSYHLLELKNNGGLMIPSEGTVKVVRAAERVIRQNSKEQGVSVSFVNRFVRAEIGSEDVFLLGEHIAETQFGIEKHHFMLVSFVVSVFHKVRLHHIAKLSTLELQSASIRKKLCKQFFFKDFSSPAPVASLTG</sequence>
<dbReference type="KEGG" id="ccar:122140915"/>
<gene>
    <name evidence="3" type="primary">LOC122140915</name>
</gene>
<proteinExistence type="predicted"/>
<dbReference type="PANTHER" id="PTHR47577">
    <property type="entry name" value="THAP DOMAIN-CONTAINING PROTEIN 6"/>
    <property type="match status" value="1"/>
</dbReference>
<evidence type="ECO:0000313" key="3">
    <source>
        <dbReference type="RefSeq" id="XP_042602193.1"/>
    </source>
</evidence>
<dbReference type="Pfam" id="PF22824">
    <property type="entry name" value="THAP9_C"/>
    <property type="match status" value="1"/>
</dbReference>
<evidence type="ECO:0000259" key="1">
    <source>
        <dbReference type="Pfam" id="PF21789"/>
    </source>
</evidence>
<name>A0A9Q9XI07_CYPCA</name>
<dbReference type="InterPro" id="IPR048367">
    <property type="entry name" value="TNP-like_RNaseH_C"/>
</dbReference>
<feature type="domain" description="Transposable element P transposase-like RNase H C-terminal" evidence="1">
    <location>
        <begin position="21"/>
        <end position="55"/>
    </location>
</feature>
<dbReference type="GeneID" id="122140915"/>
<dbReference type="Proteomes" id="UP001155660">
    <property type="component" value="Chromosome A4"/>
</dbReference>